<proteinExistence type="predicted"/>
<evidence type="ECO:0008006" key="4">
    <source>
        <dbReference type="Google" id="ProtNLM"/>
    </source>
</evidence>
<evidence type="ECO:0000256" key="1">
    <source>
        <dbReference type="SAM" id="Phobius"/>
    </source>
</evidence>
<dbReference type="InterPro" id="IPR011050">
    <property type="entry name" value="Pectin_lyase_fold/virulence"/>
</dbReference>
<evidence type="ECO:0000313" key="2">
    <source>
        <dbReference type="EMBL" id="KAK2963933.1"/>
    </source>
</evidence>
<dbReference type="SUPFAM" id="SSF51126">
    <property type="entry name" value="Pectin lyase-like"/>
    <property type="match status" value="1"/>
</dbReference>
<keyword evidence="1" id="KW-1133">Transmembrane helix</keyword>
<keyword evidence="1" id="KW-0472">Membrane</keyword>
<comment type="caution">
    <text evidence="2">The sequence shown here is derived from an EMBL/GenBank/DDBJ whole genome shotgun (WGS) entry which is preliminary data.</text>
</comment>
<sequence length="593" mass="65188">MTNSNVFGMDESTEFLFHLLNSTISFNNLNFVVSRQSRIANLLDSSHVQLSCAILTFESDNIPITTDLGTVALLNITLRGYSLLPEILESSSPDSHLLVSQCLCDDVIVGSSPLFGCSTYSAEITQSSFSNIDHVVPNQYYYPTKTLCATDPSKFQYTTNFAESTMRNVTDDIYGSITNAPISGNSFMLRDLQSIQQTVKTDVLQSNKKANETVICAITKKYTVQNYKFVDGSDPYSTGYLGLVISIYAPAITLTVSGCSFEGLSSQGSAGLFIESSTLSSSDPTDAPKVSIKSCKFVNLNGWSFLSISPLDNNCTISKCSMISCTASRYCVGISHSVSNIQNIELRISGCGFQSCRSYYDYYPGFVIDYSGTVVFDKQTVFEDMSFRSTGLRVRAPSIKFTQTRLSNCYASVDGSTVELYADTILVEDVHLKKNRGTCSPSQLFITLTQNYYSSEGHYVTLNRIYVEKSTSTSLYDIVVAVPETLLTSGHLNKQWVTELNADSNRNIIASTYYETEISPSFYCGRYDGLLTDETYYISQIGEDPRKDKSKLSMFDTPDGSNGVVIALTTSLPVTLIIVVGIIAGLIYGFATR</sequence>
<protein>
    <recommendedName>
        <fullName evidence="4">Glycoprotein</fullName>
    </recommendedName>
</protein>
<gene>
    <name evidence="2" type="ORF">BLNAU_1010</name>
</gene>
<name>A0ABQ9YJJ7_9EUKA</name>
<keyword evidence="1" id="KW-0812">Transmembrane</keyword>
<feature type="transmembrane region" description="Helical" evidence="1">
    <location>
        <begin position="564"/>
        <end position="591"/>
    </location>
</feature>
<keyword evidence="3" id="KW-1185">Reference proteome</keyword>
<organism evidence="2 3">
    <name type="scientific">Blattamonas nauphoetae</name>
    <dbReference type="NCBI Taxonomy" id="2049346"/>
    <lineage>
        <taxon>Eukaryota</taxon>
        <taxon>Metamonada</taxon>
        <taxon>Preaxostyla</taxon>
        <taxon>Oxymonadida</taxon>
        <taxon>Blattamonas</taxon>
    </lineage>
</organism>
<accession>A0ABQ9YJJ7</accession>
<reference evidence="2 3" key="1">
    <citation type="journal article" date="2022" name="bioRxiv">
        <title>Genomics of Preaxostyla Flagellates Illuminates Evolutionary Transitions and the Path Towards Mitochondrial Loss.</title>
        <authorList>
            <person name="Novak L.V.F."/>
            <person name="Treitli S.C."/>
            <person name="Pyrih J."/>
            <person name="Halakuc P."/>
            <person name="Pipaliya S.V."/>
            <person name="Vacek V."/>
            <person name="Brzon O."/>
            <person name="Soukal P."/>
            <person name="Eme L."/>
            <person name="Dacks J.B."/>
            <person name="Karnkowska A."/>
            <person name="Elias M."/>
            <person name="Hampl V."/>
        </authorList>
    </citation>
    <scope>NUCLEOTIDE SEQUENCE [LARGE SCALE GENOMIC DNA]</scope>
    <source>
        <strain evidence="2">NAU3</strain>
        <tissue evidence="2">Gut</tissue>
    </source>
</reference>
<dbReference type="Proteomes" id="UP001281761">
    <property type="component" value="Unassembled WGS sequence"/>
</dbReference>
<evidence type="ECO:0000313" key="3">
    <source>
        <dbReference type="Proteomes" id="UP001281761"/>
    </source>
</evidence>
<dbReference type="EMBL" id="JARBJD010000004">
    <property type="protein sequence ID" value="KAK2963933.1"/>
    <property type="molecule type" value="Genomic_DNA"/>
</dbReference>